<dbReference type="Proteomes" id="UP000013911">
    <property type="component" value="Unassembled WGS sequence"/>
</dbReference>
<accession>R7ZFC0</accession>
<dbReference type="RefSeq" id="WP_010859188.1">
    <property type="nucleotide sequence ID" value="NZ_KB933398.1"/>
</dbReference>
<dbReference type="AlphaFoldDB" id="R7ZFC0"/>
<dbReference type="EMBL" id="AQPX01000017">
    <property type="protein sequence ID" value="EON72704.1"/>
    <property type="molecule type" value="Genomic_DNA"/>
</dbReference>
<dbReference type="HOGENOM" id="CLU_2070239_0_0_9"/>
<gene>
    <name evidence="1" type="ORF">H131_11203</name>
</gene>
<evidence type="ECO:0000313" key="2">
    <source>
        <dbReference type="Proteomes" id="UP000013911"/>
    </source>
</evidence>
<comment type="caution">
    <text evidence="1">The sequence shown here is derived from an EMBL/GenBank/DDBJ whole genome shotgun (WGS) entry which is preliminary data.</text>
</comment>
<protein>
    <submittedName>
        <fullName evidence="1">Uncharacterized protein</fullName>
    </submittedName>
</protein>
<sequence length="134" mass="15044">MLLGLGIKGGLKKEVKSMKKYYCLLLMIFILGACSEGSQEVHYVAKSEHWKAIYHSNTNNGLQLIYLGDELELGDLHINIEGAQDSLDMLDIRVNSDGKVSIPKKDMAKIFNESTSETIIQISWQSNKEILDVQ</sequence>
<name>R7ZFC0_LYSSH</name>
<reference evidence="1 2" key="1">
    <citation type="submission" date="2013-04" db="EMBL/GenBank/DDBJ databases">
        <title>Draft genome of the heavy metal tolerant bacterium Lysinibacillus sphaericus strain OT4b.31.</title>
        <authorList>
            <person name="Pena-Montenegro T.D."/>
            <person name="Dussan J."/>
        </authorList>
    </citation>
    <scope>NUCLEOTIDE SEQUENCE [LARGE SCALE GENOMIC DNA]</scope>
    <source>
        <strain evidence="1 2">OT4b.31</strain>
    </source>
</reference>
<dbReference type="eggNOG" id="ENOG5030C73">
    <property type="taxonomic scope" value="Bacteria"/>
</dbReference>
<proteinExistence type="predicted"/>
<dbReference type="OrthoDB" id="2736286at2"/>
<evidence type="ECO:0000313" key="1">
    <source>
        <dbReference type="EMBL" id="EON72704.1"/>
    </source>
</evidence>
<organism evidence="1 2">
    <name type="scientific">Lysinibacillus sphaericus OT4b.31</name>
    <dbReference type="NCBI Taxonomy" id="1285586"/>
    <lineage>
        <taxon>Bacteria</taxon>
        <taxon>Bacillati</taxon>
        <taxon>Bacillota</taxon>
        <taxon>Bacilli</taxon>
        <taxon>Bacillales</taxon>
        <taxon>Bacillaceae</taxon>
        <taxon>Lysinibacillus</taxon>
    </lineage>
</organism>
<dbReference type="PATRIC" id="fig|1285586.5.peg.2273"/>